<comment type="caution">
    <text evidence="2">The sequence shown here is derived from an EMBL/GenBank/DDBJ whole genome shotgun (WGS) entry which is preliminary data.</text>
</comment>
<protein>
    <submittedName>
        <fullName evidence="2">Uncharacterized protein</fullName>
    </submittedName>
</protein>
<feature type="region of interest" description="Disordered" evidence="1">
    <location>
        <begin position="15"/>
        <end position="37"/>
    </location>
</feature>
<sequence length="94" mass="10628">MFMFRTIGGFPFQGDTIGSQGFSSSGRGGGGKHYNPKTLAKKQLIEKVMEKRAGKGDDHAPLIDMKYILEDVLRRDKSEVSCHKIKIKIRHHNR</sequence>
<evidence type="ECO:0000313" key="3">
    <source>
        <dbReference type="Proteomes" id="UP000712600"/>
    </source>
</evidence>
<organism evidence="2 3">
    <name type="scientific">Brassica cretica</name>
    <name type="common">Mustard</name>
    <dbReference type="NCBI Taxonomy" id="69181"/>
    <lineage>
        <taxon>Eukaryota</taxon>
        <taxon>Viridiplantae</taxon>
        <taxon>Streptophyta</taxon>
        <taxon>Embryophyta</taxon>
        <taxon>Tracheophyta</taxon>
        <taxon>Spermatophyta</taxon>
        <taxon>Magnoliopsida</taxon>
        <taxon>eudicotyledons</taxon>
        <taxon>Gunneridae</taxon>
        <taxon>Pentapetalae</taxon>
        <taxon>rosids</taxon>
        <taxon>malvids</taxon>
        <taxon>Brassicales</taxon>
        <taxon>Brassicaceae</taxon>
        <taxon>Brassiceae</taxon>
        <taxon>Brassica</taxon>
    </lineage>
</organism>
<gene>
    <name evidence="2" type="ORF">F2Q69_00010302</name>
</gene>
<name>A0A8S9R0W0_BRACR</name>
<reference evidence="2" key="1">
    <citation type="submission" date="2019-12" db="EMBL/GenBank/DDBJ databases">
        <title>Genome sequencing and annotation of Brassica cretica.</title>
        <authorList>
            <person name="Studholme D.J."/>
            <person name="Sarris P."/>
        </authorList>
    </citation>
    <scope>NUCLEOTIDE SEQUENCE</scope>
    <source>
        <strain evidence="2">PFS-109/04</strain>
        <tissue evidence="2">Leaf</tissue>
    </source>
</reference>
<evidence type="ECO:0000313" key="2">
    <source>
        <dbReference type="EMBL" id="KAF3555980.1"/>
    </source>
</evidence>
<dbReference type="AlphaFoldDB" id="A0A8S9R0W0"/>
<dbReference type="Proteomes" id="UP000712600">
    <property type="component" value="Unassembled WGS sequence"/>
</dbReference>
<proteinExistence type="predicted"/>
<evidence type="ECO:0000256" key="1">
    <source>
        <dbReference type="SAM" id="MobiDB-lite"/>
    </source>
</evidence>
<dbReference type="EMBL" id="QGKX02000996">
    <property type="protein sequence ID" value="KAF3555980.1"/>
    <property type="molecule type" value="Genomic_DNA"/>
</dbReference>
<accession>A0A8S9R0W0</accession>